<sequence length="78" mass="8865">MGQLLNEPVRAEHDPAGRLTAYEWRGTRYAVHEVLKTYGTPGDHGRVYRVRVSGAEGVVVAELGRDRDRWRLRTVFSA</sequence>
<dbReference type="Proteomes" id="UP000627838">
    <property type="component" value="Unassembled WGS sequence"/>
</dbReference>
<reference evidence="1 2" key="1">
    <citation type="submission" date="2020-10" db="EMBL/GenBank/DDBJ databases">
        <title>Sequencing the genomes of 1000 actinobacteria strains.</title>
        <authorList>
            <person name="Klenk H.-P."/>
        </authorList>
    </citation>
    <scope>NUCLEOTIDE SEQUENCE [LARGE SCALE GENOMIC DNA]</scope>
    <source>
        <strain evidence="1 2">DSM 46744</strain>
    </source>
</reference>
<dbReference type="EMBL" id="JADBDZ010000001">
    <property type="protein sequence ID" value="MBE1532400.1"/>
    <property type="molecule type" value="Genomic_DNA"/>
</dbReference>
<evidence type="ECO:0008006" key="3">
    <source>
        <dbReference type="Google" id="ProtNLM"/>
    </source>
</evidence>
<keyword evidence="2" id="KW-1185">Reference proteome</keyword>
<comment type="caution">
    <text evidence="1">The sequence shown here is derived from an EMBL/GenBank/DDBJ whole genome shotgun (WGS) entry which is preliminary data.</text>
</comment>
<gene>
    <name evidence="1" type="ORF">H4W34_002233</name>
</gene>
<evidence type="ECO:0000313" key="2">
    <source>
        <dbReference type="Proteomes" id="UP000627838"/>
    </source>
</evidence>
<protein>
    <recommendedName>
        <fullName evidence="3">Cytotoxic translational repressor of toxin-antitoxin stability system</fullName>
    </recommendedName>
</protein>
<name>A0ABR9JPA5_9ACTN</name>
<dbReference type="RefSeq" id="WP_192759093.1">
    <property type="nucleotide sequence ID" value="NZ_JADBDZ010000001.1"/>
</dbReference>
<evidence type="ECO:0000313" key="1">
    <source>
        <dbReference type="EMBL" id="MBE1532400.1"/>
    </source>
</evidence>
<accession>A0ABR9JPA5</accession>
<organism evidence="1 2">
    <name type="scientific">Actinomadura algeriensis</name>
    <dbReference type="NCBI Taxonomy" id="1679523"/>
    <lineage>
        <taxon>Bacteria</taxon>
        <taxon>Bacillati</taxon>
        <taxon>Actinomycetota</taxon>
        <taxon>Actinomycetes</taxon>
        <taxon>Streptosporangiales</taxon>
        <taxon>Thermomonosporaceae</taxon>
        <taxon>Actinomadura</taxon>
    </lineage>
</organism>
<proteinExistence type="predicted"/>